<dbReference type="SUPFAM" id="SSF47406">
    <property type="entry name" value="SinR repressor dimerisation domain-like"/>
    <property type="match status" value="1"/>
</dbReference>
<evidence type="ECO:0000259" key="1">
    <source>
        <dbReference type="PROSITE" id="PS51500"/>
    </source>
</evidence>
<evidence type="ECO:0000313" key="2">
    <source>
        <dbReference type="EMBL" id="MEC5422877.1"/>
    </source>
</evidence>
<feature type="domain" description="Sin" evidence="1">
    <location>
        <begin position="1"/>
        <end position="39"/>
    </location>
</feature>
<dbReference type="RefSeq" id="WP_327606450.1">
    <property type="nucleotide sequence ID" value="NZ_JARZFX010000002.1"/>
</dbReference>
<name>A0ABU6KC35_9BACI</name>
<dbReference type="EMBL" id="JARZFX010000002">
    <property type="protein sequence ID" value="MEC5422877.1"/>
    <property type="molecule type" value="Genomic_DNA"/>
</dbReference>
<dbReference type="PROSITE" id="PS51500">
    <property type="entry name" value="SIN"/>
    <property type="match status" value="1"/>
</dbReference>
<sequence length="42" mass="4833">MENTVEQTALDYEWINLLKEAKHLGLTVEEIRLYLLEAGQSA</sequence>
<protein>
    <submittedName>
        <fullName evidence="2">Anti-repressor SinI family protein</fullName>
    </submittedName>
</protein>
<gene>
    <name evidence="2" type="ORF">QGM71_05105</name>
</gene>
<reference evidence="2 3" key="1">
    <citation type="journal article" date="2024" name="Int. J. Syst. Evol. Microbiol.">
        <title>Virgibacillus tibetensis sp. nov., isolated from salt lake on the Tibetan Plateau of China.</title>
        <authorList>
            <person name="Phurbu D."/>
            <person name="Liu Z.-X."/>
            <person name="Wang R."/>
            <person name="Zheng Y.-Y."/>
            <person name="Liu H.-C."/>
            <person name="Zhou Y.-G."/>
            <person name="Yu Y.-J."/>
            <person name="Li A.-H."/>
        </authorList>
    </citation>
    <scope>NUCLEOTIDE SEQUENCE [LARGE SCALE GENOMIC DNA]</scope>
    <source>
        <strain evidence="2 3">C22-A2</strain>
    </source>
</reference>
<keyword evidence="3" id="KW-1185">Reference proteome</keyword>
<dbReference type="InterPro" id="IPR010981">
    <property type="entry name" value="SinR/SinI_dimer_dom"/>
</dbReference>
<comment type="caution">
    <text evidence="2">The sequence shown here is derived from an EMBL/GenBank/DDBJ whole genome shotgun (WGS) entry which is preliminary data.</text>
</comment>
<evidence type="ECO:0000313" key="3">
    <source>
        <dbReference type="Proteomes" id="UP001335737"/>
    </source>
</evidence>
<dbReference type="Proteomes" id="UP001335737">
    <property type="component" value="Unassembled WGS sequence"/>
</dbReference>
<dbReference type="InterPro" id="IPR036281">
    <property type="entry name" value="SinR/SinI_dimer_dom_sf"/>
</dbReference>
<accession>A0ABU6KC35</accession>
<proteinExistence type="predicted"/>
<organism evidence="2 3">
    <name type="scientific">Virgibacillus tibetensis</name>
    <dbReference type="NCBI Taxonomy" id="3042313"/>
    <lineage>
        <taxon>Bacteria</taxon>
        <taxon>Bacillati</taxon>
        <taxon>Bacillota</taxon>
        <taxon>Bacilli</taxon>
        <taxon>Bacillales</taxon>
        <taxon>Bacillaceae</taxon>
        <taxon>Virgibacillus</taxon>
    </lineage>
</organism>
<dbReference type="Pfam" id="PF08671">
    <property type="entry name" value="SinI"/>
    <property type="match status" value="1"/>
</dbReference>